<evidence type="ECO:0000259" key="1">
    <source>
        <dbReference type="Pfam" id="PF08770"/>
    </source>
</evidence>
<name>A0A840AA63_9PROT</name>
<keyword evidence="3" id="KW-1185">Reference proteome</keyword>
<dbReference type="InterPro" id="IPR013783">
    <property type="entry name" value="Ig-like_fold"/>
</dbReference>
<protein>
    <recommendedName>
        <fullName evidence="1">Sulphur oxidation protein SoxZ domain-containing protein</fullName>
    </recommendedName>
</protein>
<dbReference type="InterPro" id="IPR014756">
    <property type="entry name" value="Ig_E-set"/>
</dbReference>
<dbReference type="AlphaFoldDB" id="A0A840AA63"/>
<evidence type="ECO:0000313" key="2">
    <source>
        <dbReference type="EMBL" id="MBB3897396.1"/>
    </source>
</evidence>
<dbReference type="Pfam" id="PF08770">
    <property type="entry name" value="SoxZ"/>
    <property type="match status" value="1"/>
</dbReference>
<gene>
    <name evidence="2" type="ORF">GGQ83_000822</name>
</gene>
<accession>A0A840AA63</accession>
<reference evidence="2 3" key="1">
    <citation type="submission" date="2020-08" db="EMBL/GenBank/DDBJ databases">
        <title>Genomic Encyclopedia of Type Strains, Phase IV (KMG-IV): sequencing the most valuable type-strain genomes for metagenomic binning, comparative biology and taxonomic classification.</title>
        <authorList>
            <person name="Goeker M."/>
        </authorList>
    </citation>
    <scope>NUCLEOTIDE SEQUENCE [LARGE SCALE GENOMIC DNA]</scope>
    <source>
        <strain evidence="2 3">DSM 19979</strain>
    </source>
</reference>
<dbReference type="Proteomes" id="UP000553193">
    <property type="component" value="Unassembled WGS sequence"/>
</dbReference>
<sequence>MSAPLATPRLRVPRSARRGEAFEIRCLMTHPMETGLRPDAPPRDMLNRLLVRVEGQVALDATLRNGTAANPYHVFFLRLERSSEIEFIWSDEGGRSVRATARVTIA</sequence>
<dbReference type="InterPro" id="IPR014880">
    <property type="entry name" value="SoxZ_dom"/>
</dbReference>
<dbReference type="SUPFAM" id="SSF81296">
    <property type="entry name" value="E set domains"/>
    <property type="match status" value="1"/>
</dbReference>
<feature type="domain" description="Sulphur oxidation protein SoxZ" evidence="1">
    <location>
        <begin position="13"/>
        <end position="101"/>
    </location>
</feature>
<dbReference type="RefSeq" id="WP_184382315.1">
    <property type="nucleotide sequence ID" value="NZ_JACIDJ010000001.1"/>
</dbReference>
<dbReference type="EMBL" id="JACIDJ010000001">
    <property type="protein sequence ID" value="MBB3897396.1"/>
    <property type="molecule type" value="Genomic_DNA"/>
</dbReference>
<comment type="caution">
    <text evidence="2">The sequence shown here is derived from an EMBL/GenBank/DDBJ whole genome shotgun (WGS) entry which is preliminary data.</text>
</comment>
<proteinExistence type="predicted"/>
<evidence type="ECO:0000313" key="3">
    <source>
        <dbReference type="Proteomes" id="UP000553193"/>
    </source>
</evidence>
<organism evidence="2 3">
    <name type="scientific">Roseococcus suduntuyensis</name>
    <dbReference type="NCBI Taxonomy" id="455361"/>
    <lineage>
        <taxon>Bacteria</taxon>
        <taxon>Pseudomonadati</taxon>
        <taxon>Pseudomonadota</taxon>
        <taxon>Alphaproteobacteria</taxon>
        <taxon>Acetobacterales</taxon>
        <taxon>Roseomonadaceae</taxon>
        <taxon>Roseococcus</taxon>
    </lineage>
</organism>
<dbReference type="Gene3D" id="2.60.40.10">
    <property type="entry name" value="Immunoglobulins"/>
    <property type="match status" value="1"/>
</dbReference>